<sequence length="80" mass="8587">MAQRGRMRDSYLTLAPTSGAPTITDSIRPSDAFSPDLTTNLLARIAAVPTYKQHLKLSKSLTPSARLPPAGRIAATLPRN</sequence>
<comment type="caution">
    <text evidence="2">The sequence shown here is derived from an EMBL/GenBank/DDBJ whole genome shotgun (WGS) entry which is preliminary data.</text>
</comment>
<dbReference type="EMBL" id="WJXW01000003">
    <property type="protein sequence ID" value="KAF9738262.1"/>
    <property type="molecule type" value="Genomic_DNA"/>
</dbReference>
<evidence type="ECO:0000313" key="2">
    <source>
        <dbReference type="EMBL" id="KAF9738262.1"/>
    </source>
</evidence>
<feature type="compositionally biased region" description="Polar residues" evidence="1">
    <location>
        <begin position="15"/>
        <end position="27"/>
    </location>
</feature>
<dbReference type="AlphaFoldDB" id="A0A9P6KTE6"/>
<evidence type="ECO:0000256" key="1">
    <source>
        <dbReference type="SAM" id="MobiDB-lite"/>
    </source>
</evidence>
<reference evidence="2" key="1">
    <citation type="journal article" date="2020" name="Mol. Plant Microbe Interact.">
        <title>Genome Sequence of the Biocontrol Agent Coniothyrium minitans strain Conio (IMI 134523).</title>
        <authorList>
            <person name="Patel D."/>
            <person name="Shittu T.A."/>
            <person name="Baroncelli R."/>
            <person name="Muthumeenakshi S."/>
            <person name="Osborne T.H."/>
            <person name="Janganan T.K."/>
            <person name="Sreenivasaprasad S."/>
        </authorList>
    </citation>
    <scope>NUCLEOTIDE SEQUENCE</scope>
    <source>
        <strain evidence="2">Conio</strain>
    </source>
</reference>
<organism evidence="2 3">
    <name type="scientific">Paraphaeosphaeria minitans</name>
    <dbReference type="NCBI Taxonomy" id="565426"/>
    <lineage>
        <taxon>Eukaryota</taxon>
        <taxon>Fungi</taxon>
        <taxon>Dikarya</taxon>
        <taxon>Ascomycota</taxon>
        <taxon>Pezizomycotina</taxon>
        <taxon>Dothideomycetes</taxon>
        <taxon>Pleosporomycetidae</taxon>
        <taxon>Pleosporales</taxon>
        <taxon>Massarineae</taxon>
        <taxon>Didymosphaeriaceae</taxon>
        <taxon>Paraphaeosphaeria</taxon>
    </lineage>
</organism>
<protein>
    <submittedName>
        <fullName evidence="2">Uncharacterized protein</fullName>
    </submittedName>
</protein>
<name>A0A9P6KTE6_9PLEO</name>
<gene>
    <name evidence="2" type="ORF">PMIN01_03545</name>
</gene>
<keyword evidence="3" id="KW-1185">Reference proteome</keyword>
<accession>A0A9P6KTE6</accession>
<evidence type="ECO:0000313" key="3">
    <source>
        <dbReference type="Proteomes" id="UP000756921"/>
    </source>
</evidence>
<proteinExistence type="predicted"/>
<feature type="region of interest" description="Disordered" evidence="1">
    <location>
        <begin position="1"/>
        <end position="29"/>
    </location>
</feature>
<dbReference type="Proteomes" id="UP000756921">
    <property type="component" value="Unassembled WGS sequence"/>
</dbReference>